<sequence>MLNRLPGNRALTYGFRPDVGHVITQGSNGRNLTLFRRRAAAAACQLKPAADGLYDAGPGASRATGDK</sequence>
<evidence type="ECO:0000313" key="2">
    <source>
        <dbReference type="Proteomes" id="UP000078532"/>
    </source>
</evidence>
<proteinExistence type="predicted"/>
<evidence type="ECO:0000313" key="1">
    <source>
        <dbReference type="EMBL" id="OAT85018.1"/>
    </source>
</evidence>
<dbReference type="Proteomes" id="UP000078532">
    <property type="component" value="Unassembled WGS sequence"/>
</dbReference>
<gene>
    <name evidence="1" type="ORF">A6M21_07285</name>
</gene>
<name>A0A1B7LGB5_9FIRM</name>
<dbReference type="EMBL" id="LYVF01000085">
    <property type="protein sequence ID" value="OAT85018.1"/>
    <property type="molecule type" value="Genomic_DNA"/>
</dbReference>
<accession>A0A1B7LGB5</accession>
<keyword evidence="2" id="KW-1185">Reference proteome</keyword>
<organism evidence="1 2">
    <name type="scientific">Desulfotomaculum copahuensis</name>
    <dbReference type="NCBI Taxonomy" id="1838280"/>
    <lineage>
        <taxon>Bacteria</taxon>
        <taxon>Bacillati</taxon>
        <taxon>Bacillota</taxon>
        <taxon>Clostridia</taxon>
        <taxon>Eubacteriales</taxon>
        <taxon>Desulfotomaculaceae</taxon>
        <taxon>Desulfotomaculum</taxon>
    </lineage>
</organism>
<dbReference type="RefSeq" id="WP_066667179.1">
    <property type="nucleotide sequence ID" value="NZ_LYVF01000085.1"/>
</dbReference>
<comment type="caution">
    <text evidence="1">The sequence shown here is derived from an EMBL/GenBank/DDBJ whole genome shotgun (WGS) entry which is preliminary data.</text>
</comment>
<dbReference type="AlphaFoldDB" id="A0A1B7LGB5"/>
<protein>
    <submittedName>
        <fullName evidence="1">Uncharacterized protein</fullName>
    </submittedName>
</protein>
<reference evidence="1 2" key="1">
    <citation type="submission" date="2016-04" db="EMBL/GenBank/DDBJ databases">
        <authorList>
            <person name="Evans L.H."/>
            <person name="Alamgir A."/>
            <person name="Owens N."/>
            <person name="Weber N.D."/>
            <person name="Virtaneva K."/>
            <person name="Barbian K."/>
            <person name="Babar A."/>
            <person name="Rosenke K."/>
        </authorList>
    </citation>
    <scope>NUCLEOTIDE SEQUENCE [LARGE SCALE GENOMIC DNA]</scope>
    <source>
        <strain evidence="1 2">LMa1</strain>
    </source>
</reference>